<dbReference type="Gene3D" id="3.40.50.720">
    <property type="entry name" value="NAD(P)-binding Rossmann-like Domain"/>
    <property type="match status" value="1"/>
</dbReference>
<comment type="similarity">
    <text evidence="1">Belongs to the short-chain dehydrogenases/reductases (SDR) family.</text>
</comment>
<keyword evidence="3" id="KW-0520">NAD</keyword>
<evidence type="ECO:0000256" key="1">
    <source>
        <dbReference type="ARBA" id="ARBA00006484"/>
    </source>
</evidence>
<proteinExistence type="inferred from homology"/>
<dbReference type="Pfam" id="PF13561">
    <property type="entry name" value="adh_short_C2"/>
    <property type="match status" value="1"/>
</dbReference>
<comment type="caution">
    <text evidence="6">The sequence shown here is derived from an EMBL/GenBank/DDBJ whole genome shotgun (WGS) entry which is preliminary data.</text>
</comment>
<evidence type="ECO:0000256" key="3">
    <source>
        <dbReference type="ARBA" id="ARBA00023027"/>
    </source>
</evidence>
<reference evidence="6 7" key="1">
    <citation type="submission" date="2019-07" db="EMBL/GenBank/DDBJ databases">
        <title>Whole genome shotgun sequence of Novosphingobium sediminis NBRC 106119.</title>
        <authorList>
            <person name="Hosoyama A."/>
            <person name="Uohara A."/>
            <person name="Ohji S."/>
            <person name="Ichikawa N."/>
        </authorList>
    </citation>
    <scope>NUCLEOTIDE SEQUENCE [LARGE SCALE GENOMIC DNA]</scope>
    <source>
        <strain evidence="6 7">NBRC 106119</strain>
    </source>
</reference>
<evidence type="ECO:0000256" key="4">
    <source>
        <dbReference type="ARBA" id="ARBA00023098"/>
    </source>
</evidence>
<dbReference type="Proteomes" id="UP000321464">
    <property type="component" value="Unassembled WGS sequence"/>
</dbReference>
<dbReference type="FunFam" id="3.40.50.720:FF:000084">
    <property type="entry name" value="Short-chain dehydrogenase reductase"/>
    <property type="match status" value="1"/>
</dbReference>
<accession>A0A512ANJ4</accession>
<keyword evidence="2" id="KW-0560">Oxidoreductase</keyword>
<keyword evidence="4" id="KW-0443">Lipid metabolism</keyword>
<dbReference type="PROSITE" id="PS00061">
    <property type="entry name" value="ADH_SHORT"/>
    <property type="match status" value="1"/>
</dbReference>
<evidence type="ECO:0000313" key="6">
    <source>
        <dbReference type="EMBL" id="GEO01264.1"/>
    </source>
</evidence>
<dbReference type="PRINTS" id="PR00080">
    <property type="entry name" value="SDRFAMILY"/>
</dbReference>
<evidence type="ECO:0000313" key="7">
    <source>
        <dbReference type="Proteomes" id="UP000321464"/>
    </source>
</evidence>
<dbReference type="PANTHER" id="PTHR43180:SF28">
    <property type="entry name" value="NAD(P)-BINDING ROSSMANN-FOLD SUPERFAMILY PROTEIN"/>
    <property type="match status" value="1"/>
</dbReference>
<dbReference type="GO" id="GO:0016491">
    <property type="term" value="F:oxidoreductase activity"/>
    <property type="evidence" value="ECO:0007669"/>
    <property type="project" value="UniProtKB-KW"/>
</dbReference>
<gene>
    <name evidence="6" type="ORF">NSE01_30960</name>
</gene>
<dbReference type="GO" id="GO:0008202">
    <property type="term" value="P:steroid metabolic process"/>
    <property type="evidence" value="ECO:0007669"/>
    <property type="project" value="UniProtKB-KW"/>
</dbReference>
<evidence type="ECO:0000256" key="5">
    <source>
        <dbReference type="ARBA" id="ARBA00023221"/>
    </source>
</evidence>
<evidence type="ECO:0000256" key="2">
    <source>
        <dbReference type="ARBA" id="ARBA00023002"/>
    </source>
</evidence>
<dbReference type="AlphaFoldDB" id="A0A512ANJ4"/>
<dbReference type="EMBL" id="BJYR01000020">
    <property type="protein sequence ID" value="GEO01264.1"/>
    <property type="molecule type" value="Genomic_DNA"/>
</dbReference>
<dbReference type="PANTHER" id="PTHR43180">
    <property type="entry name" value="3-OXOACYL-(ACYL-CARRIER-PROTEIN) REDUCTASE (AFU_ORTHOLOGUE AFUA_6G11210)"/>
    <property type="match status" value="1"/>
</dbReference>
<keyword evidence="5" id="KW-0753">Steroid metabolism</keyword>
<sequence length="256" mass="27020">MGRLQGKVAIITGAAKGLGEADARMFVREGARVILTDVDSANGERVAAELGDMAEYRHLDVRHDAEWRVLVDDVVARHGKLDILVNNAGVVELGDIETQTEKDYRFIMAVSADGTWFGCQHAVRVMKETGGGSIVNMASIASVQGESAVAAYCAAKGAVEGLTRAVAVHCARQGYNIRCNSIHPAGILTPMVIEVGRQAALMRGAEEALNGGPITKLGEPDDIAYTVVFLASDESKFINGAAIRVDDAKSVIAGNA</sequence>
<name>A0A512ANJ4_9SPHN</name>
<dbReference type="OrthoDB" id="5457012at2"/>
<dbReference type="InterPro" id="IPR020904">
    <property type="entry name" value="Sc_DH/Rdtase_CS"/>
</dbReference>
<dbReference type="RefSeq" id="WP_147160585.1">
    <property type="nucleotide sequence ID" value="NZ_BJYR01000020.1"/>
</dbReference>
<keyword evidence="7" id="KW-1185">Reference proteome</keyword>
<protein>
    <submittedName>
        <fullName evidence="6">Short-chain dehydrogenase</fullName>
    </submittedName>
</protein>
<dbReference type="InterPro" id="IPR036291">
    <property type="entry name" value="NAD(P)-bd_dom_sf"/>
</dbReference>
<organism evidence="6 7">
    <name type="scientific">Novosphingobium sediminis</name>
    <dbReference type="NCBI Taxonomy" id="707214"/>
    <lineage>
        <taxon>Bacteria</taxon>
        <taxon>Pseudomonadati</taxon>
        <taxon>Pseudomonadota</taxon>
        <taxon>Alphaproteobacteria</taxon>
        <taxon>Sphingomonadales</taxon>
        <taxon>Sphingomonadaceae</taxon>
        <taxon>Novosphingobium</taxon>
    </lineage>
</organism>
<dbReference type="PRINTS" id="PR00081">
    <property type="entry name" value="GDHRDH"/>
</dbReference>
<dbReference type="SUPFAM" id="SSF51735">
    <property type="entry name" value="NAD(P)-binding Rossmann-fold domains"/>
    <property type="match status" value="1"/>
</dbReference>
<dbReference type="InterPro" id="IPR002347">
    <property type="entry name" value="SDR_fam"/>
</dbReference>